<dbReference type="OrthoDB" id="9799110at2"/>
<name>A0A552X3H0_9GAMM</name>
<proteinExistence type="inferred from homology"/>
<feature type="domain" description="Aspartokinase ACT" evidence="12">
    <location>
        <begin position="403"/>
        <end position="461"/>
    </location>
</feature>
<feature type="domain" description="Aspartate/glutamate/uridylate kinase" evidence="11">
    <location>
        <begin position="16"/>
        <end position="290"/>
    </location>
</feature>
<dbReference type="GO" id="GO:0009090">
    <property type="term" value="P:homoserine biosynthetic process"/>
    <property type="evidence" value="ECO:0007669"/>
    <property type="project" value="TreeGrafter"/>
</dbReference>
<dbReference type="UniPathway" id="UPA00051">
    <property type="reaction ID" value="UER00462"/>
</dbReference>
<comment type="similarity">
    <text evidence="2 9">Belongs to the aspartokinase family.</text>
</comment>
<feature type="binding site" evidence="8">
    <location>
        <begin position="235"/>
        <end position="236"/>
    </location>
    <ligand>
        <name>ATP</name>
        <dbReference type="ChEBI" id="CHEBI:30616"/>
    </ligand>
</feature>
<dbReference type="PANTHER" id="PTHR21499:SF59">
    <property type="entry name" value="ASPARTOKINASE"/>
    <property type="match status" value="1"/>
</dbReference>
<dbReference type="Gene3D" id="3.40.1160.10">
    <property type="entry name" value="Acetylglutamate kinase-like"/>
    <property type="match status" value="1"/>
</dbReference>
<evidence type="ECO:0000256" key="3">
    <source>
        <dbReference type="ARBA" id="ARBA00022679"/>
    </source>
</evidence>
<dbReference type="InterPro" id="IPR001341">
    <property type="entry name" value="Asp_kinase"/>
</dbReference>
<keyword evidence="3 9" id="KW-0808">Transferase</keyword>
<evidence type="ECO:0000256" key="10">
    <source>
        <dbReference type="RuleBase" id="RU004249"/>
    </source>
</evidence>
<gene>
    <name evidence="13" type="primary">lysC</name>
    <name evidence="13" type="ORF">FM042_01470</name>
</gene>
<feature type="binding site" evidence="8">
    <location>
        <position position="133"/>
    </location>
    <ligand>
        <name>substrate</name>
    </ligand>
</feature>
<reference evidence="13 14" key="1">
    <citation type="submission" date="2019-07" db="EMBL/GenBank/DDBJ databases">
        <authorList>
            <person name="Yang M."/>
            <person name="Zhao D."/>
            <person name="Xiang H."/>
        </authorList>
    </citation>
    <scope>NUCLEOTIDE SEQUENCE [LARGE SCALE GENOMIC DNA]</scope>
    <source>
        <strain evidence="13 14">IM1326</strain>
    </source>
</reference>
<dbReference type="Pfam" id="PF22468">
    <property type="entry name" value="ACT_9"/>
    <property type="match status" value="1"/>
</dbReference>
<keyword evidence="5 9" id="KW-0418">Kinase</keyword>
<evidence type="ECO:0000256" key="7">
    <source>
        <dbReference type="ARBA" id="ARBA00047872"/>
    </source>
</evidence>
<comment type="caution">
    <text evidence="13">The sequence shown here is derived from an EMBL/GenBank/DDBJ whole genome shotgun (WGS) entry which is preliminary data.</text>
</comment>
<dbReference type="CDD" id="cd04932">
    <property type="entry name" value="ACT_AKiii-LysC-EC_1"/>
    <property type="match status" value="1"/>
</dbReference>
<feature type="binding site" evidence="8">
    <location>
        <position position="246"/>
    </location>
    <ligand>
        <name>ATP</name>
        <dbReference type="ChEBI" id="CHEBI:30616"/>
    </ligand>
</feature>
<dbReference type="InterPro" id="IPR036393">
    <property type="entry name" value="AceGlu_kinase-like_sf"/>
</dbReference>
<dbReference type="UniPathway" id="UPA00050">
    <property type="reaction ID" value="UER00461"/>
</dbReference>
<comment type="pathway">
    <text evidence="10">Amino-acid biosynthesis; L-methionine biosynthesis via de novo pathway; L-homoserine from L-aspartate: step 1/3.</text>
</comment>
<dbReference type="RefSeq" id="WP_143233984.1">
    <property type="nucleotide sequence ID" value="NZ_VJWL01000001.1"/>
</dbReference>
<evidence type="ECO:0000256" key="6">
    <source>
        <dbReference type="ARBA" id="ARBA00022840"/>
    </source>
</evidence>
<evidence type="ECO:0000259" key="12">
    <source>
        <dbReference type="Pfam" id="PF22468"/>
    </source>
</evidence>
<dbReference type="PROSITE" id="PS00324">
    <property type="entry name" value="ASPARTOKINASE"/>
    <property type="match status" value="1"/>
</dbReference>
<dbReference type="Pfam" id="PF00696">
    <property type="entry name" value="AA_kinase"/>
    <property type="match status" value="1"/>
</dbReference>
<evidence type="ECO:0000259" key="11">
    <source>
        <dbReference type="Pfam" id="PF00696"/>
    </source>
</evidence>
<feature type="binding site" evidence="8">
    <location>
        <begin position="20"/>
        <end position="23"/>
    </location>
    <ligand>
        <name>ATP</name>
        <dbReference type="ChEBI" id="CHEBI:30616"/>
    </ligand>
</feature>
<feature type="binding site" evidence="8">
    <location>
        <position position="57"/>
    </location>
    <ligand>
        <name>substrate</name>
    </ligand>
</feature>
<dbReference type="EMBL" id="VJWL01000001">
    <property type="protein sequence ID" value="TRW49562.1"/>
    <property type="molecule type" value="Genomic_DNA"/>
</dbReference>
<evidence type="ECO:0000313" key="13">
    <source>
        <dbReference type="EMBL" id="TRW49562.1"/>
    </source>
</evidence>
<evidence type="ECO:0000256" key="9">
    <source>
        <dbReference type="RuleBase" id="RU003448"/>
    </source>
</evidence>
<dbReference type="GO" id="GO:0005524">
    <property type="term" value="F:ATP binding"/>
    <property type="evidence" value="ECO:0007669"/>
    <property type="project" value="UniProtKB-KW"/>
</dbReference>
<dbReference type="Gene3D" id="1.20.120.1320">
    <property type="entry name" value="Aspartokinase, catalytic domain"/>
    <property type="match status" value="1"/>
</dbReference>
<dbReference type="InterPro" id="IPR045865">
    <property type="entry name" value="ACT-like_dom_sf"/>
</dbReference>
<dbReference type="InterPro" id="IPR042199">
    <property type="entry name" value="AsparK_Bifunc_asparK/hSer_DH"/>
</dbReference>
<evidence type="ECO:0000256" key="5">
    <source>
        <dbReference type="ARBA" id="ARBA00022777"/>
    </source>
</evidence>
<dbReference type="GO" id="GO:0004072">
    <property type="term" value="F:aspartate kinase activity"/>
    <property type="evidence" value="ECO:0007669"/>
    <property type="project" value="UniProtKB-EC"/>
</dbReference>
<feature type="binding site" evidence="8">
    <location>
        <position position="241"/>
    </location>
    <ligand>
        <name>ATP</name>
        <dbReference type="ChEBI" id="CHEBI:30616"/>
    </ligand>
</feature>
<organism evidence="13 14">
    <name type="scientific">Aliidiomarina halalkaliphila</name>
    <dbReference type="NCBI Taxonomy" id="2593535"/>
    <lineage>
        <taxon>Bacteria</taxon>
        <taxon>Pseudomonadati</taxon>
        <taxon>Pseudomonadota</taxon>
        <taxon>Gammaproteobacteria</taxon>
        <taxon>Alteromonadales</taxon>
        <taxon>Idiomarinaceae</taxon>
        <taxon>Aliidiomarina</taxon>
    </lineage>
</organism>
<keyword evidence="6 8" id="KW-0067">ATP-binding</keyword>
<evidence type="ECO:0000256" key="8">
    <source>
        <dbReference type="PIRSR" id="PIRSR000726-1"/>
    </source>
</evidence>
<dbReference type="EC" id="2.7.2.4" evidence="9"/>
<sequence length="464" mass="50100">MNTNPASSIPTESNPLIIAKFGGTSVADYAALTRCAHIIENNPATRVVVVSAAAGVTNRLAALSAGITDVAERERLLTEIMHIQHGITRELQPSPDVNAQLRDYLADMARFSTLIAEQKGDGGTPDALLAMGERCSSLLLAELLRQREVRAIDFDACQVIRTDSHFGHAEPRPKRIGMLAAEYLQPELDDAVVVTQGFIGADAAMRTTTLGRGGSDYSAALFAEALQATALEIWTDVDGIYTCDPRQVPTARPIPELTFAEAAEMATFGAKILHPATLLPAQRGKIPVFVGCTREPEKAGTWIRNHTESRPVCRALSVRRGQTLLTVRSLNMLHARGFLAELFAILARHRISVDLITTSEVSVALTLDPTGSHSSGRRLVTPQLISELEKHCDVAVEEGLALIAVIGHQLTSTPEVASRLFSMIGARNIRMVSHGASPNNLCFLVQEDDASEVLQTLHRGFLEG</sequence>
<protein>
    <recommendedName>
        <fullName evidence="9">Aspartokinase</fullName>
        <ecNumber evidence="9">2.7.2.4</ecNumber>
    </recommendedName>
</protein>
<keyword evidence="14" id="KW-1185">Reference proteome</keyword>
<dbReference type="SUPFAM" id="SSF53633">
    <property type="entry name" value="Carbamate kinase-like"/>
    <property type="match status" value="1"/>
</dbReference>
<evidence type="ECO:0000313" key="14">
    <source>
        <dbReference type="Proteomes" id="UP000320359"/>
    </source>
</evidence>
<dbReference type="GO" id="GO:0005829">
    <property type="term" value="C:cytosol"/>
    <property type="evidence" value="ECO:0007669"/>
    <property type="project" value="TreeGrafter"/>
</dbReference>
<evidence type="ECO:0000256" key="2">
    <source>
        <dbReference type="ARBA" id="ARBA00010122"/>
    </source>
</evidence>
<dbReference type="NCBIfam" id="NF006570">
    <property type="entry name" value="PRK09084.1"/>
    <property type="match status" value="1"/>
</dbReference>
<dbReference type="InterPro" id="IPR005260">
    <property type="entry name" value="Asp_kin_monofn"/>
</dbReference>
<keyword evidence="4 8" id="KW-0547">Nucleotide-binding</keyword>
<accession>A0A552X3H0</accession>
<dbReference type="Gene3D" id="3.30.70.260">
    <property type="match status" value="2"/>
</dbReference>
<dbReference type="InterPro" id="IPR018042">
    <property type="entry name" value="Aspartate_kinase_CS"/>
</dbReference>
<comment type="pathway">
    <text evidence="10">Amino-acid biosynthesis; L-threonine biosynthesis; L-threonine from L-aspartate: step 1/5.</text>
</comment>
<dbReference type="AlphaFoldDB" id="A0A552X3H0"/>
<dbReference type="SUPFAM" id="SSF55021">
    <property type="entry name" value="ACT-like"/>
    <property type="match status" value="2"/>
</dbReference>
<comment type="catalytic activity">
    <reaction evidence="7 9">
        <text>L-aspartate + ATP = 4-phospho-L-aspartate + ADP</text>
        <dbReference type="Rhea" id="RHEA:23776"/>
        <dbReference type="ChEBI" id="CHEBI:29991"/>
        <dbReference type="ChEBI" id="CHEBI:30616"/>
        <dbReference type="ChEBI" id="CHEBI:57535"/>
        <dbReference type="ChEBI" id="CHEBI:456216"/>
        <dbReference type="EC" id="2.7.2.4"/>
    </reaction>
</comment>
<dbReference type="InterPro" id="IPR054352">
    <property type="entry name" value="ACT_Aspartokinase"/>
</dbReference>
<dbReference type="PANTHER" id="PTHR21499">
    <property type="entry name" value="ASPARTATE KINASE"/>
    <property type="match status" value="1"/>
</dbReference>
<dbReference type="NCBIfam" id="TIGR00657">
    <property type="entry name" value="asp_kinases"/>
    <property type="match status" value="1"/>
</dbReference>
<evidence type="ECO:0000256" key="4">
    <source>
        <dbReference type="ARBA" id="ARBA00022741"/>
    </source>
</evidence>
<dbReference type="Proteomes" id="UP000320359">
    <property type="component" value="Unassembled WGS sequence"/>
</dbReference>
<evidence type="ECO:0000256" key="1">
    <source>
        <dbReference type="ARBA" id="ARBA00004766"/>
    </source>
</evidence>
<dbReference type="GO" id="GO:0009088">
    <property type="term" value="P:threonine biosynthetic process"/>
    <property type="evidence" value="ECO:0007669"/>
    <property type="project" value="UniProtKB-UniPathway"/>
</dbReference>
<comment type="pathway">
    <text evidence="1 10">Amino-acid biosynthesis; L-lysine biosynthesis via DAP pathway; (S)-tetrahydrodipicolinate from L-aspartate: step 1/4.</text>
</comment>
<dbReference type="UniPathway" id="UPA00034">
    <property type="reaction ID" value="UER00015"/>
</dbReference>
<dbReference type="FunFam" id="3.30.70.260:FF:000017">
    <property type="entry name" value="Aspartokinase"/>
    <property type="match status" value="1"/>
</dbReference>
<dbReference type="InterPro" id="IPR001048">
    <property type="entry name" value="Asp/Glu/Uridylate_kinase"/>
</dbReference>
<keyword evidence="10" id="KW-0028">Amino-acid biosynthesis</keyword>
<dbReference type="GO" id="GO:0009089">
    <property type="term" value="P:lysine biosynthetic process via diaminopimelate"/>
    <property type="evidence" value="ECO:0007669"/>
    <property type="project" value="UniProtKB-UniPathway"/>
</dbReference>
<dbReference type="PIRSF" id="PIRSF000726">
    <property type="entry name" value="Asp_kin"/>
    <property type="match status" value="1"/>
</dbReference>